<dbReference type="SMART" id="SM00248">
    <property type="entry name" value="ANK"/>
    <property type="match status" value="2"/>
</dbReference>
<sequence>MQKADTKPVIKNGRIVLPSISKLEYNINQVYEGYGFTILHMAILNGDDDIVREILLKDPDLTVVDYFGRTAEQYAVLTNNFKVLGMLDLHKVKHVRSELNELKRKRDNLEDNNRFLKHQNLEINKELTTAKADATKFMKRYETLKQTQKVSQKD</sequence>
<dbReference type="SUPFAM" id="SSF48403">
    <property type="entry name" value="Ankyrin repeat"/>
    <property type="match status" value="1"/>
</dbReference>
<feature type="coiled-coil region" evidence="1">
    <location>
        <begin position="92"/>
        <end position="126"/>
    </location>
</feature>
<name>A0A6C0EBA2_9ZZZZ</name>
<proteinExistence type="predicted"/>
<dbReference type="Pfam" id="PF12796">
    <property type="entry name" value="Ank_2"/>
    <property type="match status" value="1"/>
</dbReference>
<dbReference type="InterPro" id="IPR002110">
    <property type="entry name" value="Ankyrin_rpt"/>
</dbReference>
<dbReference type="Gene3D" id="1.25.40.20">
    <property type="entry name" value="Ankyrin repeat-containing domain"/>
    <property type="match status" value="1"/>
</dbReference>
<evidence type="ECO:0000313" key="2">
    <source>
        <dbReference type="EMBL" id="QHT25673.1"/>
    </source>
</evidence>
<dbReference type="AlphaFoldDB" id="A0A6C0EBA2"/>
<organism evidence="2">
    <name type="scientific">viral metagenome</name>
    <dbReference type="NCBI Taxonomy" id="1070528"/>
    <lineage>
        <taxon>unclassified sequences</taxon>
        <taxon>metagenomes</taxon>
        <taxon>organismal metagenomes</taxon>
    </lineage>
</organism>
<protein>
    <submittedName>
        <fullName evidence="2">Uncharacterized protein</fullName>
    </submittedName>
</protein>
<keyword evidence="1" id="KW-0175">Coiled coil</keyword>
<reference evidence="2" key="1">
    <citation type="journal article" date="2020" name="Nature">
        <title>Giant virus diversity and host interactions through global metagenomics.</title>
        <authorList>
            <person name="Schulz F."/>
            <person name="Roux S."/>
            <person name="Paez-Espino D."/>
            <person name="Jungbluth S."/>
            <person name="Walsh D.A."/>
            <person name="Denef V.J."/>
            <person name="McMahon K.D."/>
            <person name="Konstantinidis K.T."/>
            <person name="Eloe-Fadrosh E.A."/>
            <person name="Kyrpides N.C."/>
            <person name="Woyke T."/>
        </authorList>
    </citation>
    <scope>NUCLEOTIDE SEQUENCE</scope>
    <source>
        <strain evidence="2">GVMAG-M-3300023179-27</strain>
    </source>
</reference>
<dbReference type="PROSITE" id="PS50088">
    <property type="entry name" value="ANK_REPEAT"/>
    <property type="match status" value="1"/>
</dbReference>
<evidence type="ECO:0000256" key="1">
    <source>
        <dbReference type="SAM" id="Coils"/>
    </source>
</evidence>
<dbReference type="PROSITE" id="PS50297">
    <property type="entry name" value="ANK_REP_REGION"/>
    <property type="match status" value="1"/>
</dbReference>
<dbReference type="InterPro" id="IPR036770">
    <property type="entry name" value="Ankyrin_rpt-contain_sf"/>
</dbReference>
<accession>A0A6C0EBA2</accession>
<dbReference type="EMBL" id="MN739773">
    <property type="protein sequence ID" value="QHT25673.1"/>
    <property type="molecule type" value="Genomic_DNA"/>
</dbReference>